<dbReference type="RefSeq" id="WP_380083320.1">
    <property type="nucleotide sequence ID" value="NZ_JBHSWD010000001.1"/>
</dbReference>
<evidence type="ECO:0000313" key="9">
    <source>
        <dbReference type="Proteomes" id="UP001596297"/>
    </source>
</evidence>
<keyword evidence="3 6" id="KW-0732">Signal</keyword>
<comment type="subcellular location">
    <subcellularLocation>
        <location evidence="1">Cell envelope</location>
    </subcellularLocation>
</comment>
<feature type="region of interest" description="Disordered" evidence="5">
    <location>
        <begin position="21"/>
        <end position="61"/>
    </location>
</feature>
<dbReference type="SUPFAM" id="SSF53850">
    <property type="entry name" value="Periplasmic binding protein-like II"/>
    <property type="match status" value="1"/>
</dbReference>
<gene>
    <name evidence="8" type="ORF">ACFP81_10050</name>
</gene>
<feature type="compositionally biased region" description="Low complexity" evidence="5">
    <location>
        <begin position="26"/>
        <end position="61"/>
    </location>
</feature>
<evidence type="ECO:0000259" key="7">
    <source>
        <dbReference type="SMART" id="SM00062"/>
    </source>
</evidence>
<dbReference type="PROSITE" id="PS01039">
    <property type="entry name" value="SBP_BACTERIAL_3"/>
    <property type="match status" value="1"/>
</dbReference>
<comment type="caution">
    <text evidence="8">The sequence shown here is derived from an EMBL/GenBank/DDBJ whole genome shotgun (WGS) entry which is preliminary data.</text>
</comment>
<keyword evidence="9" id="KW-1185">Reference proteome</keyword>
<name>A0ABW1YFK2_9DEIO</name>
<feature type="domain" description="Solute-binding protein family 3/N-terminal" evidence="7">
    <location>
        <begin position="73"/>
        <end position="288"/>
    </location>
</feature>
<protein>
    <submittedName>
        <fullName evidence="8">Transporter substrate-binding domain-containing protein</fullName>
    </submittedName>
</protein>
<dbReference type="PANTHER" id="PTHR35936">
    <property type="entry name" value="MEMBRANE-BOUND LYTIC MUREIN TRANSGLYCOSYLASE F"/>
    <property type="match status" value="1"/>
</dbReference>
<evidence type="ECO:0000313" key="8">
    <source>
        <dbReference type="EMBL" id="MFC6592302.1"/>
    </source>
</evidence>
<evidence type="ECO:0000256" key="4">
    <source>
        <dbReference type="RuleBase" id="RU003744"/>
    </source>
</evidence>
<proteinExistence type="inferred from homology"/>
<comment type="similarity">
    <text evidence="2 4">Belongs to the bacterial solute-binding protein 3 family.</text>
</comment>
<dbReference type="InterPro" id="IPR018313">
    <property type="entry name" value="SBP_3_CS"/>
</dbReference>
<evidence type="ECO:0000256" key="1">
    <source>
        <dbReference type="ARBA" id="ARBA00004196"/>
    </source>
</evidence>
<dbReference type="PANTHER" id="PTHR35936:SF17">
    <property type="entry name" value="ARGININE-BINDING EXTRACELLULAR PROTEIN ARTP"/>
    <property type="match status" value="1"/>
</dbReference>
<organism evidence="8 9">
    <name type="scientific">Deinococcus lacus</name>
    <dbReference type="NCBI Taxonomy" id="392561"/>
    <lineage>
        <taxon>Bacteria</taxon>
        <taxon>Thermotogati</taxon>
        <taxon>Deinococcota</taxon>
        <taxon>Deinococci</taxon>
        <taxon>Deinococcales</taxon>
        <taxon>Deinococcaceae</taxon>
        <taxon>Deinococcus</taxon>
    </lineage>
</organism>
<sequence length="288" mass="30062">MKYIPLMLGLMLPVLSACDAPAGDSQTTQTTVTTQTTEPAAQSGSQAAPATPAPEAAAPAATSACMETIKKDGLRVITSPDYPPYEFTNENNEIVGYEIDLVKLLASKMGVEPKIEGQGFEGLIPSLLAGRADMIAAGMSVTEERKKSVAFSDSYNNTKNVIIAPTSSADIKDSASLNGRTVAVQSGSLQEVIAQGIEGAQVKSFGLATDAVMAVKTGQAESMIVDEEVASGVVKSYPELHVAAELGAEQTAFAVNPNCGELVTALNTALQTVQQSGELETLKSQWFK</sequence>
<dbReference type="EMBL" id="JBHSWD010000001">
    <property type="protein sequence ID" value="MFC6592302.1"/>
    <property type="molecule type" value="Genomic_DNA"/>
</dbReference>
<dbReference type="Pfam" id="PF00497">
    <property type="entry name" value="SBP_bac_3"/>
    <property type="match status" value="1"/>
</dbReference>
<reference evidence="9" key="1">
    <citation type="journal article" date="2019" name="Int. J. Syst. Evol. Microbiol.">
        <title>The Global Catalogue of Microorganisms (GCM) 10K type strain sequencing project: providing services to taxonomists for standard genome sequencing and annotation.</title>
        <authorList>
            <consortium name="The Broad Institute Genomics Platform"/>
            <consortium name="The Broad Institute Genome Sequencing Center for Infectious Disease"/>
            <person name="Wu L."/>
            <person name="Ma J."/>
        </authorList>
    </citation>
    <scope>NUCLEOTIDE SEQUENCE [LARGE SCALE GENOMIC DNA]</scope>
    <source>
        <strain evidence="9">CGMCC 1.15772</strain>
    </source>
</reference>
<dbReference type="Proteomes" id="UP001596297">
    <property type="component" value="Unassembled WGS sequence"/>
</dbReference>
<dbReference type="PROSITE" id="PS51257">
    <property type="entry name" value="PROKAR_LIPOPROTEIN"/>
    <property type="match status" value="1"/>
</dbReference>
<evidence type="ECO:0000256" key="5">
    <source>
        <dbReference type="SAM" id="MobiDB-lite"/>
    </source>
</evidence>
<dbReference type="InterPro" id="IPR001638">
    <property type="entry name" value="Solute-binding_3/MltF_N"/>
</dbReference>
<evidence type="ECO:0000256" key="3">
    <source>
        <dbReference type="ARBA" id="ARBA00022729"/>
    </source>
</evidence>
<dbReference type="SMART" id="SM00062">
    <property type="entry name" value="PBPb"/>
    <property type="match status" value="1"/>
</dbReference>
<dbReference type="Gene3D" id="3.40.190.10">
    <property type="entry name" value="Periplasmic binding protein-like II"/>
    <property type="match status" value="2"/>
</dbReference>
<evidence type="ECO:0000256" key="2">
    <source>
        <dbReference type="ARBA" id="ARBA00010333"/>
    </source>
</evidence>
<accession>A0ABW1YFK2</accession>
<evidence type="ECO:0000256" key="6">
    <source>
        <dbReference type="SAM" id="SignalP"/>
    </source>
</evidence>
<feature type="chain" id="PRO_5047068713" evidence="6">
    <location>
        <begin position="23"/>
        <end position="288"/>
    </location>
</feature>
<feature type="signal peptide" evidence="6">
    <location>
        <begin position="1"/>
        <end position="22"/>
    </location>
</feature>